<dbReference type="RefSeq" id="WP_070024595.1">
    <property type="nucleotide sequence ID" value="NZ_FNTD01000004.1"/>
</dbReference>
<dbReference type="AlphaFoldDB" id="A0A1H4PDY1"/>
<feature type="compositionally biased region" description="Basic and acidic residues" evidence="1">
    <location>
        <begin position="44"/>
        <end position="68"/>
    </location>
</feature>
<evidence type="ECO:0000313" key="3">
    <source>
        <dbReference type="Proteomes" id="UP000182375"/>
    </source>
</evidence>
<evidence type="ECO:0000313" key="2">
    <source>
        <dbReference type="EMBL" id="SEC05619.1"/>
    </source>
</evidence>
<dbReference type="Proteomes" id="UP000182375">
    <property type="component" value="Unassembled WGS sequence"/>
</dbReference>
<organism evidence="2 3">
    <name type="scientific">Streptomyces misionensis</name>
    <dbReference type="NCBI Taxonomy" id="67331"/>
    <lineage>
        <taxon>Bacteria</taxon>
        <taxon>Bacillati</taxon>
        <taxon>Actinomycetota</taxon>
        <taxon>Actinomycetes</taxon>
        <taxon>Kitasatosporales</taxon>
        <taxon>Streptomycetaceae</taxon>
        <taxon>Streptomyces</taxon>
    </lineage>
</organism>
<accession>A0A1H4PDY1</accession>
<evidence type="ECO:0000256" key="1">
    <source>
        <dbReference type="SAM" id="MobiDB-lite"/>
    </source>
</evidence>
<proteinExistence type="predicted"/>
<name>A0A1H4PDY1_9ACTN</name>
<feature type="region of interest" description="Disordered" evidence="1">
    <location>
        <begin position="1"/>
        <end position="68"/>
    </location>
</feature>
<dbReference type="STRING" id="67331.SAMN04490357_1068"/>
<dbReference type="GeneID" id="95510303"/>
<dbReference type="EMBL" id="FNTD01000004">
    <property type="protein sequence ID" value="SEC05619.1"/>
    <property type="molecule type" value="Genomic_DNA"/>
</dbReference>
<feature type="compositionally biased region" description="Basic and acidic residues" evidence="1">
    <location>
        <begin position="1"/>
        <end position="30"/>
    </location>
</feature>
<gene>
    <name evidence="2" type="ORF">SAMN04490357_1068</name>
</gene>
<protein>
    <submittedName>
        <fullName evidence="2">Uncharacterized protein</fullName>
    </submittedName>
</protein>
<reference evidence="2 3" key="1">
    <citation type="submission" date="2016-10" db="EMBL/GenBank/DDBJ databases">
        <authorList>
            <person name="de Groot N.N."/>
        </authorList>
    </citation>
    <scope>NUCLEOTIDE SEQUENCE [LARGE SCALE GENOMIC DNA]</scope>
    <source>
        <strain evidence="2 3">DSM 40306</strain>
    </source>
</reference>
<sequence>MSERNDHRHDRPDPRDVNRRHEEERRHAAEESGNSPTPTPTPRDVAERSAKGRNAPRPDTHEEGSGHR</sequence>